<name>A0A6J3M8F6_9PEZI</name>
<proteinExistence type="predicted"/>
<protein>
    <submittedName>
        <fullName evidence="3">Uncharacterized protein</fullName>
    </submittedName>
</protein>
<dbReference type="GeneID" id="54357946"/>
<gene>
    <name evidence="3" type="ORF">K489DRAFT_289263</name>
</gene>
<accession>A0A6J3M8F6</accession>
<reference evidence="3" key="2">
    <citation type="submission" date="2020-04" db="EMBL/GenBank/DDBJ databases">
        <authorList>
            <consortium name="NCBI Genome Project"/>
        </authorList>
    </citation>
    <scope>NUCLEOTIDE SEQUENCE</scope>
    <source>
        <strain evidence="3">CBS 342.82</strain>
    </source>
</reference>
<organism evidence="3">
    <name type="scientific">Dissoconium aciculare CBS 342.82</name>
    <dbReference type="NCBI Taxonomy" id="1314786"/>
    <lineage>
        <taxon>Eukaryota</taxon>
        <taxon>Fungi</taxon>
        <taxon>Dikarya</taxon>
        <taxon>Ascomycota</taxon>
        <taxon>Pezizomycotina</taxon>
        <taxon>Dothideomycetes</taxon>
        <taxon>Dothideomycetidae</taxon>
        <taxon>Mycosphaerellales</taxon>
        <taxon>Dissoconiaceae</taxon>
        <taxon>Dissoconium</taxon>
    </lineage>
</organism>
<evidence type="ECO:0000313" key="3">
    <source>
        <dbReference type="RefSeq" id="XP_033461377.1"/>
    </source>
</evidence>
<feature type="region of interest" description="Disordered" evidence="1">
    <location>
        <begin position="1"/>
        <end position="69"/>
    </location>
</feature>
<dbReference type="Proteomes" id="UP000504637">
    <property type="component" value="Unplaced"/>
</dbReference>
<reference evidence="3" key="3">
    <citation type="submission" date="2025-08" db="UniProtKB">
        <authorList>
            <consortium name="RefSeq"/>
        </authorList>
    </citation>
    <scope>IDENTIFICATION</scope>
    <source>
        <strain evidence="3">CBS 342.82</strain>
    </source>
</reference>
<evidence type="ECO:0000256" key="1">
    <source>
        <dbReference type="SAM" id="MobiDB-lite"/>
    </source>
</evidence>
<keyword evidence="2" id="KW-1185">Reference proteome</keyword>
<dbReference type="AlphaFoldDB" id="A0A6J3M8F6"/>
<dbReference type="RefSeq" id="XP_033461377.1">
    <property type="nucleotide sequence ID" value="XM_033600146.1"/>
</dbReference>
<dbReference type="PANTHER" id="PTHR42068:SF1">
    <property type="entry name" value="YALI0B18964P"/>
    <property type="match status" value="1"/>
</dbReference>
<sequence length="291" mass="30356">MSVYRQQMKKVTGGGPRDLAPMGSARPDANRGSSMPNLGNLHFGGASGMPPPNLNSGRNKPSDSDEDEDVPLGILQAHGFPNGARPPTRLGSGQNDVEYQRRTSVAGSVVNGGGGGGGYPAFARRLPADPYFGAGIVNQSNRESLALHHSSSASVYGGMGGGMPPTPGGLVGVIAGEERARAARRANPGSQGFGYHAGGSNTNLPLPTNMLPPQQQQQTPRAMSMTGTMNPMSMMPGMIPPNMAAQMDPSNPQVQQFMQMQMQFMQSMMALQQQQVALSGGNPAALQQPMA</sequence>
<dbReference type="OrthoDB" id="5396252at2759"/>
<evidence type="ECO:0000313" key="2">
    <source>
        <dbReference type="Proteomes" id="UP000504637"/>
    </source>
</evidence>
<feature type="non-terminal residue" evidence="3">
    <location>
        <position position="291"/>
    </location>
</feature>
<reference evidence="3" key="1">
    <citation type="submission" date="2020-01" db="EMBL/GenBank/DDBJ databases">
        <authorList>
            <consortium name="DOE Joint Genome Institute"/>
            <person name="Haridas S."/>
            <person name="Albert R."/>
            <person name="Binder M."/>
            <person name="Bloem J."/>
            <person name="Labutti K."/>
            <person name="Salamov A."/>
            <person name="Andreopoulos B."/>
            <person name="Baker S.E."/>
            <person name="Barry K."/>
            <person name="Bills G."/>
            <person name="Bluhm B.H."/>
            <person name="Cannon C."/>
            <person name="Castanera R."/>
            <person name="Culley D.E."/>
            <person name="Daum C."/>
            <person name="Ezra D."/>
            <person name="Gonzalez J.B."/>
            <person name="Henrissat B."/>
            <person name="Kuo A."/>
            <person name="Liang C."/>
            <person name="Lipzen A."/>
            <person name="Lutzoni F."/>
            <person name="Magnuson J."/>
            <person name="Mondo S."/>
            <person name="Nolan M."/>
            <person name="Ohm R."/>
            <person name="Pangilinan J."/>
            <person name="Park H.-J."/>
            <person name="Ramirez L."/>
            <person name="Alfaro M."/>
            <person name="Sun H."/>
            <person name="Tritt A."/>
            <person name="Yoshinaga Y."/>
            <person name="Zwiers L.-H."/>
            <person name="Turgeon B.G."/>
            <person name="Goodwin S.B."/>
            <person name="Spatafora J.W."/>
            <person name="Crous P.W."/>
            <person name="Grigoriev I.V."/>
        </authorList>
    </citation>
    <scope>NUCLEOTIDE SEQUENCE</scope>
    <source>
        <strain evidence="3">CBS 342.82</strain>
    </source>
</reference>
<dbReference type="PANTHER" id="PTHR42068">
    <property type="entry name" value="YALI0B18964P"/>
    <property type="match status" value="1"/>
</dbReference>